<dbReference type="Proteomes" id="UP000186922">
    <property type="component" value="Unassembled WGS sequence"/>
</dbReference>
<name>A0A1D1W892_RAMVA</name>
<sequence length="390" mass="43469">MFNPLVLFDRVLYLGSMYDNTKDKVYVAVNRSGVMDHKVLTDYFRQEVLPNAPDKALLANKKSTLSIYFVALFQCVVLIDGHYSHVTNIQLFKLCIESGKFVCLISLPSGQTDKLQPLDSCPLETMKPKWTAYKSFHRINPQCEITRNTSPGVLAELCTPGASMFSFEFEASLKSGFRKTGVFPFSPDVIPRTVDKELIKYDEPSLPVLDRESFPKKKVAAILRADKVKMDDAMVEASLESIDHIRSDYKSVANMVLSAAGKAFAFSKPKKQRKAKDTRVALEAGRNMLSSEYMEVIEQLLKLRKEPSKNTPKSRGGTNRKGMAREPSPSACLPVPDIPSKSEPKSMPKKSRKKKVCSPEEPSACPLSNADVGTLVPAPPKKRIESKKVQ</sequence>
<evidence type="ECO:0000256" key="1">
    <source>
        <dbReference type="SAM" id="MobiDB-lite"/>
    </source>
</evidence>
<dbReference type="EMBL" id="BDGG01000018">
    <property type="protein sequence ID" value="GAV08498.1"/>
    <property type="molecule type" value="Genomic_DNA"/>
</dbReference>
<feature type="region of interest" description="Disordered" evidence="1">
    <location>
        <begin position="304"/>
        <end position="390"/>
    </location>
</feature>
<dbReference type="OrthoDB" id="10035668at2759"/>
<protein>
    <recommendedName>
        <fullName evidence="4">DDE-1 domain-containing protein</fullName>
    </recommendedName>
</protein>
<feature type="compositionally biased region" description="Basic residues" evidence="1">
    <location>
        <begin position="347"/>
        <end position="356"/>
    </location>
</feature>
<accession>A0A1D1W892</accession>
<keyword evidence="3" id="KW-1185">Reference proteome</keyword>
<evidence type="ECO:0008006" key="4">
    <source>
        <dbReference type="Google" id="ProtNLM"/>
    </source>
</evidence>
<organism evidence="2 3">
    <name type="scientific">Ramazzottius varieornatus</name>
    <name type="common">Water bear</name>
    <name type="synonym">Tardigrade</name>
    <dbReference type="NCBI Taxonomy" id="947166"/>
    <lineage>
        <taxon>Eukaryota</taxon>
        <taxon>Metazoa</taxon>
        <taxon>Ecdysozoa</taxon>
        <taxon>Tardigrada</taxon>
        <taxon>Eutardigrada</taxon>
        <taxon>Parachela</taxon>
        <taxon>Hypsibioidea</taxon>
        <taxon>Ramazzottiidae</taxon>
        <taxon>Ramazzottius</taxon>
    </lineage>
</organism>
<evidence type="ECO:0000313" key="3">
    <source>
        <dbReference type="Proteomes" id="UP000186922"/>
    </source>
</evidence>
<gene>
    <name evidence="2" type="primary">RvY_18180-1</name>
    <name evidence="2" type="synonym">RvY_18180.1</name>
    <name evidence="2" type="ORF">RvY_18180</name>
</gene>
<proteinExistence type="predicted"/>
<reference evidence="2 3" key="1">
    <citation type="journal article" date="2016" name="Nat. Commun.">
        <title>Extremotolerant tardigrade genome and improved radiotolerance of human cultured cells by tardigrade-unique protein.</title>
        <authorList>
            <person name="Hashimoto T."/>
            <person name="Horikawa D.D."/>
            <person name="Saito Y."/>
            <person name="Kuwahara H."/>
            <person name="Kozuka-Hata H."/>
            <person name="Shin-I T."/>
            <person name="Minakuchi Y."/>
            <person name="Ohishi K."/>
            <person name="Motoyama A."/>
            <person name="Aizu T."/>
            <person name="Enomoto A."/>
            <person name="Kondo K."/>
            <person name="Tanaka S."/>
            <person name="Hara Y."/>
            <person name="Koshikawa S."/>
            <person name="Sagara H."/>
            <person name="Miura T."/>
            <person name="Yokobori S."/>
            <person name="Miyagawa K."/>
            <person name="Suzuki Y."/>
            <person name="Kubo T."/>
            <person name="Oyama M."/>
            <person name="Kohara Y."/>
            <person name="Fujiyama A."/>
            <person name="Arakawa K."/>
            <person name="Katayama T."/>
            <person name="Toyoda A."/>
            <person name="Kunieda T."/>
        </authorList>
    </citation>
    <scope>NUCLEOTIDE SEQUENCE [LARGE SCALE GENOMIC DNA]</scope>
    <source>
        <strain evidence="2 3">YOKOZUNA-1</strain>
    </source>
</reference>
<dbReference type="AlphaFoldDB" id="A0A1D1W892"/>
<evidence type="ECO:0000313" key="2">
    <source>
        <dbReference type="EMBL" id="GAV08498.1"/>
    </source>
</evidence>
<comment type="caution">
    <text evidence="2">The sequence shown here is derived from an EMBL/GenBank/DDBJ whole genome shotgun (WGS) entry which is preliminary data.</text>
</comment>